<dbReference type="Proteomes" id="UP001209878">
    <property type="component" value="Unassembled WGS sequence"/>
</dbReference>
<protein>
    <submittedName>
        <fullName evidence="2">Uncharacterized protein</fullName>
    </submittedName>
</protein>
<reference evidence="2" key="1">
    <citation type="journal article" date="2023" name="Mol. Biol. Evol.">
        <title>Third-Generation Sequencing Reveals the Adaptive Role of the Epigenome in Three Deep-Sea Polychaetes.</title>
        <authorList>
            <person name="Perez M."/>
            <person name="Aroh O."/>
            <person name="Sun Y."/>
            <person name="Lan Y."/>
            <person name="Juniper S.K."/>
            <person name="Young C.R."/>
            <person name="Angers B."/>
            <person name="Qian P.Y."/>
        </authorList>
    </citation>
    <scope>NUCLEOTIDE SEQUENCE</scope>
    <source>
        <strain evidence="2">R07B-5</strain>
    </source>
</reference>
<comment type="caution">
    <text evidence="2">The sequence shown here is derived from an EMBL/GenBank/DDBJ whole genome shotgun (WGS) entry which is preliminary data.</text>
</comment>
<organism evidence="2 3">
    <name type="scientific">Ridgeia piscesae</name>
    <name type="common">Tubeworm</name>
    <dbReference type="NCBI Taxonomy" id="27915"/>
    <lineage>
        <taxon>Eukaryota</taxon>
        <taxon>Metazoa</taxon>
        <taxon>Spiralia</taxon>
        <taxon>Lophotrochozoa</taxon>
        <taxon>Annelida</taxon>
        <taxon>Polychaeta</taxon>
        <taxon>Sedentaria</taxon>
        <taxon>Canalipalpata</taxon>
        <taxon>Sabellida</taxon>
        <taxon>Siboglinidae</taxon>
        <taxon>Ridgeia</taxon>
    </lineage>
</organism>
<feature type="compositionally biased region" description="Basic and acidic residues" evidence="1">
    <location>
        <begin position="118"/>
        <end position="130"/>
    </location>
</feature>
<dbReference type="EMBL" id="JAODUO010000543">
    <property type="protein sequence ID" value="KAK2178440.1"/>
    <property type="molecule type" value="Genomic_DNA"/>
</dbReference>
<evidence type="ECO:0000256" key="1">
    <source>
        <dbReference type="SAM" id="MobiDB-lite"/>
    </source>
</evidence>
<evidence type="ECO:0000313" key="3">
    <source>
        <dbReference type="Proteomes" id="UP001209878"/>
    </source>
</evidence>
<accession>A0AAD9KX05</accession>
<feature type="region of interest" description="Disordered" evidence="1">
    <location>
        <begin position="1"/>
        <end position="26"/>
    </location>
</feature>
<evidence type="ECO:0000313" key="2">
    <source>
        <dbReference type="EMBL" id="KAK2178440.1"/>
    </source>
</evidence>
<dbReference type="InterPro" id="IPR037691">
    <property type="entry name" value="C11orf98"/>
</dbReference>
<feature type="compositionally biased region" description="Basic residues" evidence="1">
    <location>
        <begin position="15"/>
        <end position="26"/>
    </location>
</feature>
<feature type="region of interest" description="Disordered" evidence="1">
    <location>
        <begin position="85"/>
        <end position="130"/>
    </location>
</feature>
<gene>
    <name evidence="2" type="ORF">NP493_543g00001</name>
</gene>
<dbReference type="PANTHER" id="PTHR14554">
    <property type="entry name" value="GENE, 49416-RELATED"/>
    <property type="match status" value="1"/>
</dbReference>
<keyword evidence="3" id="KW-1185">Reference proteome</keyword>
<dbReference type="PANTHER" id="PTHR14554:SF1">
    <property type="entry name" value="CHROMOSOME 11 OPEN READING FRAME 98"/>
    <property type="match status" value="1"/>
</dbReference>
<dbReference type="Pfam" id="PF17719">
    <property type="entry name" value="DUF5564"/>
    <property type="match status" value="1"/>
</dbReference>
<dbReference type="AlphaFoldDB" id="A0AAD9KX05"/>
<name>A0AAD9KX05_RIDPI</name>
<sequence length="130" mass="15091">MGIHSVISNRNISRQNRRKVKKFDKRIRKAKNQMVGEVADADLTTIHHLRKRRTSPRANITLSGKKRRKLLKQLKHMEAEKNKMEVATTTETTQKKQKKIRPNEIEMSDAQVPTTETVAKDTTDDVKMDE</sequence>
<proteinExistence type="predicted"/>